<dbReference type="AlphaFoldDB" id="K1WHB0"/>
<reference evidence="2 3" key="1">
    <citation type="journal article" date="2012" name="BMC Genomics">
        <title>Sequencing the genome of Marssonina brunnea reveals fungus-poplar co-evolution.</title>
        <authorList>
            <person name="Zhu S."/>
            <person name="Cao Y.-Z."/>
            <person name="Jiang C."/>
            <person name="Tan B.-Y."/>
            <person name="Wang Z."/>
            <person name="Feng S."/>
            <person name="Zhang L."/>
            <person name="Su X.-H."/>
            <person name="Brejova B."/>
            <person name="Vinar T."/>
            <person name="Xu M."/>
            <person name="Wang M.-X."/>
            <person name="Zhang S.-G."/>
            <person name="Huang M.-R."/>
            <person name="Wu R."/>
            <person name="Zhou Y."/>
        </authorList>
    </citation>
    <scope>NUCLEOTIDE SEQUENCE [LARGE SCALE GENOMIC DNA]</scope>
    <source>
        <strain evidence="2 3">MB_m1</strain>
    </source>
</reference>
<organism evidence="2 3">
    <name type="scientific">Marssonina brunnea f. sp. multigermtubi (strain MB_m1)</name>
    <name type="common">Marssonina leaf spot fungus</name>
    <dbReference type="NCBI Taxonomy" id="1072389"/>
    <lineage>
        <taxon>Eukaryota</taxon>
        <taxon>Fungi</taxon>
        <taxon>Dikarya</taxon>
        <taxon>Ascomycota</taxon>
        <taxon>Pezizomycotina</taxon>
        <taxon>Leotiomycetes</taxon>
        <taxon>Helotiales</taxon>
        <taxon>Drepanopezizaceae</taxon>
        <taxon>Drepanopeziza</taxon>
    </lineage>
</organism>
<dbReference type="HOGENOM" id="CLU_963380_0_0_1"/>
<sequence length="289" mass="33281">MRYRYRYSVRQGNGIATKWERGGGRRRRSEGALEDFKSSSRRDETRLKDQRVKMDKNAKKDQKTKMDSRKSVGMLDRKIFSGGREEMKGIRYSNATSEAVGGSPLYPTILSGIGYRRATQHYEAPKQPNGQREHFLVTTRNIQASSLPLPRYRLLVPKICIKRRQPHQTCKVTAGTEQITITLRLCPSTRLSLHLAFQKAAFSRDIATALQYHTMAWSLGRIAESSRNQECCRQELVDPKAKKRWRKRAEVPQRPAKGLCLMSTTQQLYIIINYRVRKEKEGDGKNSDS</sequence>
<dbReference type="KEGG" id="mbe:MBM_09680"/>
<evidence type="ECO:0000313" key="2">
    <source>
        <dbReference type="EMBL" id="EKD12181.1"/>
    </source>
</evidence>
<name>K1WHB0_MARBU</name>
<dbReference type="InParanoid" id="K1WHB0"/>
<proteinExistence type="predicted"/>
<gene>
    <name evidence="2" type="ORF">MBM_09680</name>
</gene>
<evidence type="ECO:0000313" key="3">
    <source>
        <dbReference type="Proteomes" id="UP000006753"/>
    </source>
</evidence>
<dbReference type="EMBL" id="JH921462">
    <property type="protein sequence ID" value="EKD12181.1"/>
    <property type="molecule type" value="Genomic_DNA"/>
</dbReference>
<dbReference type="Proteomes" id="UP000006753">
    <property type="component" value="Unassembled WGS sequence"/>
</dbReference>
<evidence type="ECO:0000256" key="1">
    <source>
        <dbReference type="SAM" id="MobiDB-lite"/>
    </source>
</evidence>
<protein>
    <submittedName>
        <fullName evidence="2">Uncharacterized protein</fullName>
    </submittedName>
</protein>
<feature type="region of interest" description="Disordered" evidence="1">
    <location>
        <begin position="18"/>
        <end position="71"/>
    </location>
</feature>
<accession>K1WHB0</accession>
<keyword evidence="3" id="KW-1185">Reference proteome</keyword>